<evidence type="ECO:0000256" key="5">
    <source>
        <dbReference type="ARBA" id="ARBA00048336"/>
    </source>
</evidence>
<dbReference type="InterPro" id="IPR015655">
    <property type="entry name" value="PP2C"/>
</dbReference>
<dbReference type="AlphaFoldDB" id="A0AAD6EKX0"/>
<dbReference type="Gene3D" id="3.60.40.10">
    <property type="entry name" value="PPM-type phosphatase domain"/>
    <property type="match status" value="1"/>
</dbReference>
<feature type="domain" description="PPM-type phosphatase" evidence="6">
    <location>
        <begin position="44"/>
        <end position="358"/>
    </location>
</feature>
<dbReference type="CDD" id="cd00143">
    <property type="entry name" value="PP2Cc"/>
    <property type="match status" value="1"/>
</dbReference>
<dbReference type="EMBL" id="JAMRDG010000002">
    <property type="protein sequence ID" value="KAJ3688171.1"/>
    <property type="molecule type" value="Genomic_DNA"/>
</dbReference>
<evidence type="ECO:0000313" key="8">
    <source>
        <dbReference type="Proteomes" id="UP001210211"/>
    </source>
</evidence>
<evidence type="ECO:0000256" key="2">
    <source>
        <dbReference type="ARBA" id="ARBA00022801"/>
    </source>
</evidence>
<dbReference type="InterPro" id="IPR001932">
    <property type="entry name" value="PPM-type_phosphatase-like_dom"/>
</dbReference>
<dbReference type="SUPFAM" id="SSF81606">
    <property type="entry name" value="PP2C-like"/>
    <property type="match status" value="1"/>
</dbReference>
<dbReference type="PANTHER" id="PTHR47992">
    <property type="entry name" value="PROTEIN PHOSPHATASE"/>
    <property type="match status" value="1"/>
</dbReference>
<gene>
    <name evidence="7" type="ORF">LUZ61_017335</name>
</gene>
<sequence>MVGRIFSRLFGSSGSDDNPITSIQGIKGSKIRHYQWQKKLGRHLYGQYSMALAQANLKNEDRCQLVSGPLTNVPNGPAGVFVGIYDGHEGNLCSQFVLDNLFNELKTSFTNHYDDEVDPSTVIQEAYLSTENKFVEHARTNWQQNPKLASVGSCCLSGVMHGNMLYVANVGDSRAVVASWADGEEQPEVEILSTDHNTKFLLRRQELIAEHPNDPDLFTITDGIYRVRGSVQVTRAFGDVYLKFNEFNRAPLEERFRQERAIGRPILKAEPTVRGYQLGPDDRFVIFGSDGLWRGVTSGEAVSIVKASPRYGAAKALLKKSLDNTVRRNNLRYKDLRYVPLLAKRYYHDDVSVVILFFDELP</sequence>
<keyword evidence="8" id="KW-1185">Reference proteome</keyword>
<dbReference type="EC" id="3.1.3.16" evidence="1"/>
<evidence type="ECO:0000256" key="4">
    <source>
        <dbReference type="ARBA" id="ARBA00047761"/>
    </source>
</evidence>
<comment type="catalytic activity">
    <reaction evidence="4">
        <text>O-phospho-L-seryl-[protein] + H2O = L-seryl-[protein] + phosphate</text>
        <dbReference type="Rhea" id="RHEA:20629"/>
        <dbReference type="Rhea" id="RHEA-COMP:9863"/>
        <dbReference type="Rhea" id="RHEA-COMP:11604"/>
        <dbReference type="ChEBI" id="CHEBI:15377"/>
        <dbReference type="ChEBI" id="CHEBI:29999"/>
        <dbReference type="ChEBI" id="CHEBI:43474"/>
        <dbReference type="ChEBI" id="CHEBI:83421"/>
        <dbReference type="EC" id="3.1.3.16"/>
    </reaction>
</comment>
<keyword evidence="2" id="KW-0378">Hydrolase</keyword>
<organism evidence="7 8">
    <name type="scientific">Rhynchospora tenuis</name>
    <dbReference type="NCBI Taxonomy" id="198213"/>
    <lineage>
        <taxon>Eukaryota</taxon>
        <taxon>Viridiplantae</taxon>
        <taxon>Streptophyta</taxon>
        <taxon>Embryophyta</taxon>
        <taxon>Tracheophyta</taxon>
        <taxon>Spermatophyta</taxon>
        <taxon>Magnoliopsida</taxon>
        <taxon>Liliopsida</taxon>
        <taxon>Poales</taxon>
        <taxon>Cyperaceae</taxon>
        <taxon>Cyperoideae</taxon>
        <taxon>Rhynchosporeae</taxon>
        <taxon>Rhynchospora</taxon>
    </lineage>
</organism>
<dbReference type="Proteomes" id="UP001210211">
    <property type="component" value="Unassembled WGS sequence"/>
</dbReference>
<dbReference type="Pfam" id="PF00481">
    <property type="entry name" value="PP2C"/>
    <property type="match status" value="1"/>
</dbReference>
<evidence type="ECO:0000259" key="6">
    <source>
        <dbReference type="PROSITE" id="PS51746"/>
    </source>
</evidence>
<dbReference type="InterPro" id="IPR036457">
    <property type="entry name" value="PPM-type-like_dom_sf"/>
</dbReference>
<evidence type="ECO:0000256" key="3">
    <source>
        <dbReference type="ARBA" id="ARBA00022912"/>
    </source>
</evidence>
<keyword evidence="3" id="KW-0904">Protein phosphatase</keyword>
<proteinExistence type="predicted"/>
<evidence type="ECO:0000313" key="7">
    <source>
        <dbReference type="EMBL" id="KAJ3688171.1"/>
    </source>
</evidence>
<name>A0AAD6EKX0_9POAL</name>
<protein>
    <recommendedName>
        <fullName evidence="1">protein-serine/threonine phosphatase</fullName>
        <ecNumber evidence="1">3.1.3.16</ecNumber>
    </recommendedName>
</protein>
<reference evidence="7 8" key="1">
    <citation type="journal article" date="2022" name="Cell">
        <title>Repeat-based holocentromeres influence genome architecture and karyotype evolution.</title>
        <authorList>
            <person name="Hofstatter P.G."/>
            <person name="Thangavel G."/>
            <person name="Lux T."/>
            <person name="Neumann P."/>
            <person name="Vondrak T."/>
            <person name="Novak P."/>
            <person name="Zhang M."/>
            <person name="Costa L."/>
            <person name="Castellani M."/>
            <person name="Scott A."/>
            <person name="Toegelov H."/>
            <person name="Fuchs J."/>
            <person name="Mata-Sucre Y."/>
            <person name="Dias Y."/>
            <person name="Vanzela A.L.L."/>
            <person name="Huettel B."/>
            <person name="Almeida C.C.S."/>
            <person name="Simkova H."/>
            <person name="Souza G."/>
            <person name="Pedrosa-Harand A."/>
            <person name="Macas J."/>
            <person name="Mayer K.F.X."/>
            <person name="Houben A."/>
            <person name="Marques A."/>
        </authorList>
    </citation>
    <scope>NUCLEOTIDE SEQUENCE [LARGE SCALE GENOMIC DNA]</scope>
    <source>
        <strain evidence="7">RhyTen1mFocal</strain>
    </source>
</reference>
<dbReference type="GO" id="GO:0004722">
    <property type="term" value="F:protein serine/threonine phosphatase activity"/>
    <property type="evidence" value="ECO:0007669"/>
    <property type="project" value="UniProtKB-EC"/>
</dbReference>
<comment type="caution">
    <text evidence="7">The sequence shown here is derived from an EMBL/GenBank/DDBJ whole genome shotgun (WGS) entry which is preliminary data.</text>
</comment>
<dbReference type="PROSITE" id="PS51746">
    <property type="entry name" value="PPM_2"/>
    <property type="match status" value="1"/>
</dbReference>
<comment type="catalytic activity">
    <reaction evidence="5">
        <text>O-phospho-L-threonyl-[protein] + H2O = L-threonyl-[protein] + phosphate</text>
        <dbReference type="Rhea" id="RHEA:47004"/>
        <dbReference type="Rhea" id="RHEA-COMP:11060"/>
        <dbReference type="Rhea" id="RHEA-COMP:11605"/>
        <dbReference type="ChEBI" id="CHEBI:15377"/>
        <dbReference type="ChEBI" id="CHEBI:30013"/>
        <dbReference type="ChEBI" id="CHEBI:43474"/>
        <dbReference type="ChEBI" id="CHEBI:61977"/>
        <dbReference type="EC" id="3.1.3.16"/>
    </reaction>
</comment>
<dbReference type="SMART" id="SM00332">
    <property type="entry name" value="PP2Cc"/>
    <property type="match status" value="1"/>
</dbReference>
<evidence type="ECO:0000256" key="1">
    <source>
        <dbReference type="ARBA" id="ARBA00013081"/>
    </source>
</evidence>
<accession>A0AAD6EKX0</accession>